<evidence type="ECO:0000313" key="2">
    <source>
        <dbReference type="EMBL" id="NPT44292.1"/>
    </source>
</evidence>
<sequence>MSKPAEASFMNPRLSVRPAEYKRLAAEVVETTRIYVERLSSLAMLARTLRKGIAMNHCDRRDQMLLAELLERTAHQYETEANIERGKISVVMADAEEAESNAARRRKGMGESAAPHTRTRRKFDAGVTASHGACS</sequence>
<name>A0ABX2BXK7_9BURK</name>
<dbReference type="RefSeq" id="WP_172314293.1">
    <property type="nucleotide sequence ID" value="NZ_WOEY01000091.1"/>
</dbReference>
<accession>A0ABX2BXK7</accession>
<protein>
    <recommendedName>
        <fullName evidence="4">Terminase small subunit</fullName>
    </recommendedName>
</protein>
<organism evidence="2 3">
    <name type="scientific">Paraburkholderia solitsugae</name>
    <dbReference type="NCBI Taxonomy" id="2675748"/>
    <lineage>
        <taxon>Bacteria</taxon>
        <taxon>Pseudomonadati</taxon>
        <taxon>Pseudomonadota</taxon>
        <taxon>Betaproteobacteria</taxon>
        <taxon>Burkholderiales</taxon>
        <taxon>Burkholderiaceae</taxon>
        <taxon>Paraburkholderia</taxon>
    </lineage>
</organism>
<evidence type="ECO:0000313" key="3">
    <source>
        <dbReference type="Proteomes" id="UP000652198"/>
    </source>
</evidence>
<keyword evidence="3" id="KW-1185">Reference proteome</keyword>
<reference evidence="2 3" key="1">
    <citation type="submission" date="2019-11" db="EMBL/GenBank/DDBJ databases">
        <title>Metabolism of dissolved organic matter in forest soils.</title>
        <authorList>
            <person name="Cyle K.T."/>
            <person name="Wilhelm R.C."/>
            <person name="Martinez C.E."/>
        </authorList>
    </citation>
    <scope>NUCLEOTIDE SEQUENCE [LARGE SCALE GENOMIC DNA]</scope>
    <source>
        <strain evidence="2 3">1N</strain>
    </source>
</reference>
<proteinExistence type="predicted"/>
<dbReference type="EMBL" id="WOEY01000091">
    <property type="protein sequence ID" value="NPT44292.1"/>
    <property type="molecule type" value="Genomic_DNA"/>
</dbReference>
<evidence type="ECO:0000256" key="1">
    <source>
        <dbReference type="SAM" id="MobiDB-lite"/>
    </source>
</evidence>
<dbReference type="Proteomes" id="UP000652198">
    <property type="component" value="Unassembled WGS sequence"/>
</dbReference>
<feature type="region of interest" description="Disordered" evidence="1">
    <location>
        <begin position="97"/>
        <end position="135"/>
    </location>
</feature>
<gene>
    <name evidence="2" type="ORF">GNZ12_23875</name>
</gene>
<evidence type="ECO:0008006" key="4">
    <source>
        <dbReference type="Google" id="ProtNLM"/>
    </source>
</evidence>
<comment type="caution">
    <text evidence="2">The sequence shown here is derived from an EMBL/GenBank/DDBJ whole genome shotgun (WGS) entry which is preliminary data.</text>
</comment>